<dbReference type="AlphaFoldDB" id="A0A081BHS3"/>
<dbReference type="EMBL" id="BBJM01000009">
    <property type="protein sequence ID" value="GAK47591.1"/>
    <property type="molecule type" value="Genomic_DNA"/>
</dbReference>
<proteinExistence type="predicted"/>
<reference evidence="2" key="1">
    <citation type="journal article" date="2014" name="Genome Announc.">
        <title>Draft Genome Sequence of Lactobacillus oryzae Strain SG293T.</title>
        <authorList>
            <person name="Tanizawa Y."/>
            <person name="Fujisawa T."/>
            <person name="Mochizuki T."/>
            <person name="Kaminuma E."/>
            <person name="Nakamura Y."/>
            <person name="Tohno M."/>
        </authorList>
    </citation>
    <scope>NUCLEOTIDE SEQUENCE [LARGE SCALE GENOMIC DNA]</scope>
    <source>
        <strain evidence="2">SG293</strain>
    </source>
</reference>
<evidence type="ECO:0000313" key="3">
    <source>
        <dbReference type="Proteomes" id="UP000028700"/>
    </source>
</evidence>
<dbReference type="eggNOG" id="COG4758">
    <property type="taxonomic scope" value="Bacteria"/>
</dbReference>
<keyword evidence="3" id="KW-1185">Reference proteome</keyword>
<keyword evidence="1" id="KW-0812">Transmembrane</keyword>
<feature type="transmembrane region" description="Helical" evidence="1">
    <location>
        <begin position="12"/>
        <end position="32"/>
    </location>
</feature>
<accession>A0A081BHS3</accession>
<keyword evidence="1" id="KW-0472">Membrane</keyword>
<gene>
    <name evidence="2" type="ORF">LOSG293_090160</name>
</gene>
<evidence type="ECO:0000256" key="1">
    <source>
        <dbReference type="SAM" id="Phobius"/>
    </source>
</evidence>
<dbReference type="STRING" id="1291743.LOSG293_090160"/>
<protein>
    <submittedName>
        <fullName evidence="2">Putative membrane protein</fullName>
    </submittedName>
</protein>
<name>A0A081BHS3_9LACO</name>
<dbReference type="Proteomes" id="UP000028700">
    <property type="component" value="Unassembled WGS sequence"/>
</dbReference>
<evidence type="ECO:0000313" key="2">
    <source>
        <dbReference type="EMBL" id="GAK47591.1"/>
    </source>
</evidence>
<keyword evidence="1" id="KW-1133">Transmembrane helix</keyword>
<comment type="caution">
    <text evidence="2">The sequence shown here is derived from an EMBL/GenBank/DDBJ whole genome shotgun (WGS) entry which is preliminary data.</text>
</comment>
<sequence length="182" mass="20081">MIWEGPFGIEQLDTGTILIAALLIWAGLSIMFSRHHHIGAHVDYHVNHHHNVIDAEEDFNEDTETITEDATDAEEINVSIRMTQSVRYIQATNLKTANIYVSMAGAKIYFDDVDIPSGTATINLDASLSGVELYIPDEWHLINQLDSSLSGLDESGNRVDADGPTVYLKGKLNLGGLTIIYI</sequence>
<organism evidence="2 3">
    <name type="scientific">Secundilactobacillus oryzae JCM 18671</name>
    <dbReference type="NCBI Taxonomy" id="1291743"/>
    <lineage>
        <taxon>Bacteria</taxon>
        <taxon>Bacillati</taxon>
        <taxon>Bacillota</taxon>
        <taxon>Bacilli</taxon>
        <taxon>Lactobacillales</taxon>
        <taxon>Lactobacillaceae</taxon>
        <taxon>Secundilactobacillus</taxon>
    </lineage>
</organism>